<evidence type="ECO:0000313" key="2">
    <source>
        <dbReference type="EMBL" id="EFJ13550.1"/>
    </source>
</evidence>
<gene>
    <name evidence="2" type="ORF">SELMODRAFT_424428</name>
</gene>
<dbReference type="InParanoid" id="D8SPV1"/>
<accession>D8SPV1</accession>
<dbReference type="HOGENOM" id="CLU_1734618_0_0_1"/>
<feature type="region of interest" description="Disordered" evidence="1">
    <location>
        <begin position="1"/>
        <end position="90"/>
    </location>
</feature>
<dbReference type="EMBL" id="GL377632">
    <property type="protein sequence ID" value="EFJ13550.1"/>
    <property type="molecule type" value="Genomic_DNA"/>
</dbReference>
<evidence type="ECO:0000256" key="1">
    <source>
        <dbReference type="SAM" id="MobiDB-lite"/>
    </source>
</evidence>
<sequence length="151" mass="16997">MASKSRKETPYKCTSSSQREDRKSTSGAEGQESGRPRSRRLSSSAIAHYTPRSSHRVGATEVTDTEQEHHQEGWEEEVTADPWGGFAQEPEPAQVLLHPTDPNAKEEMGRHQVLERVPPAPLLENRQQEAVPDVRPMEVECPSSRQDETRK</sequence>
<dbReference type="Proteomes" id="UP000001514">
    <property type="component" value="Unassembled WGS sequence"/>
</dbReference>
<organism evidence="3">
    <name type="scientific">Selaginella moellendorffii</name>
    <name type="common">Spikemoss</name>
    <dbReference type="NCBI Taxonomy" id="88036"/>
    <lineage>
        <taxon>Eukaryota</taxon>
        <taxon>Viridiplantae</taxon>
        <taxon>Streptophyta</taxon>
        <taxon>Embryophyta</taxon>
        <taxon>Tracheophyta</taxon>
        <taxon>Lycopodiopsida</taxon>
        <taxon>Selaginellales</taxon>
        <taxon>Selaginellaceae</taxon>
        <taxon>Selaginella</taxon>
    </lineage>
</organism>
<proteinExistence type="predicted"/>
<evidence type="ECO:0000313" key="3">
    <source>
        <dbReference type="Proteomes" id="UP000001514"/>
    </source>
</evidence>
<dbReference type="KEGG" id="smo:SELMODRAFT_424428"/>
<dbReference type="Gramene" id="EFJ13550">
    <property type="protein sequence ID" value="EFJ13550"/>
    <property type="gene ID" value="SELMODRAFT_424428"/>
</dbReference>
<feature type="compositionally biased region" description="Basic and acidic residues" evidence="1">
    <location>
        <begin position="1"/>
        <end position="10"/>
    </location>
</feature>
<name>D8SPV1_SELML</name>
<protein>
    <submittedName>
        <fullName evidence="2">Uncharacterized protein</fullName>
    </submittedName>
</protein>
<keyword evidence="3" id="KW-1185">Reference proteome</keyword>
<feature type="region of interest" description="Disordered" evidence="1">
    <location>
        <begin position="116"/>
        <end position="151"/>
    </location>
</feature>
<dbReference type="AlphaFoldDB" id="D8SPV1"/>
<reference evidence="2 3" key="1">
    <citation type="journal article" date="2011" name="Science">
        <title>The Selaginella genome identifies genetic changes associated with the evolution of vascular plants.</title>
        <authorList>
            <person name="Banks J.A."/>
            <person name="Nishiyama T."/>
            <person name="Hasebe M."/>
            <person name="Bowman J.L."/>
            <person name="Gribskov M."/>
            <person name="dePamphilis C."/>
            <person name="Albert V.A."/>
            <person name="Aono N."/>
            <person name="Aoyama T."/>
            <person name="Ambrose B.A."/>
            <person name="Ashton N.W."/>
            <person name="Axtell M.J."/>
            <person name="Barker E."/>
            <person name="Barker M.S."/>
            <person name="Bennetzen J.L."/>
            <person name="Bonawitz N.D."/>
            <person name="Chapple C."/>
            <person name="Cheng C."/>
            <person name="Correa L.G."/>
            <person name="Dacre M."/>
            <person name="DeBarry J."/>
            <person name="Dreyer I."/>
            <person name="Elias M."/>
            <person name="Engstrom E.M."/>
            <person name="Estelle M."/>
            <person name="Feng L."/>
            <person name="Finet C."/>
            <person name="Floyd S.K."/>
            <person name="Frommer W.B."/>
            <person name="Fujita T."/>
            <person name="Gramzow L."/>
            <person name="Gutensohn M."/>
            <person name="Harholt J."/>
            <person name="Hattori M."/>
            <person name="Heyl A."/>
            <person name="Hirai T."/>
            <person name="Hiwatashi Y."/>
            <person name="Ishikawa M."/>
            <person name="Iwata M."/>
            <person name="Karol K.G."/>
            <person name="Koehler B."/>
            <person name="Kolukisaoglu U."/>
            <person name="Kubo M."/>
            <person name="Kurata T."/>
            <person name="Lalonde S."/>
            <person name="Li K."/>
            <person name="Li Y."/>
            <person name="Litt A."/>
            <person name="Lyons E."/>
            <person name="Manning G."/>
            <person name="Maruyama T."/>
            <person name="Michael T.P."/>
            <person name="Mikami K."/>
            <person name="Miyazaki S."/>
            <person name="Morinaga S."/>
            <person name="Murata T."/>
            <person name="Mueller-Roeber B."/>
            <person name="Nelson D.R."/>
            <person name="Obara M."/>
            <person name="Oguri Y."/>
            <person name="Olmstead R.G."/>
            <person name="Onodera N."/>
            <person name="Petersen B.L."/>
            <person name="Pils B."/>
            <person name="Prigge M."/>
            <person name="Rensing S.A."/>
            <person name="Riano-Pachon D.M."/>
            <person name="Roberts A.W."/>
            <person name="Sato Y."/>
            <person name="Scheller H.V."/>
            <person name="Schulz B."/>
            <person name="Schulz C."/>
            <person name="Shakirov E.V."/>
            <person name="Shibagaki N."/>
            <person name="Shinohara N."/>
            <person name="Shippen D.E."/>
            <person name="Soerensen I."/>
            <person name="Sotooka R."/>
            <person name="Sugimoto N."/>
            <person name="Sugita M."/>
            <person name="Sumikawa N."/>
            <person name="Tanurdzic M."/>
            <person name="Theissen G."/>
            <person name="Ulvskov P."/>
            <person name="Wakazuki S."/>
            <person name="Weng J.K."/>
            <person name="Willats W.W."/>
            <person name="Wipf D."/>
            <person name="Wolf P.G."/>
            <person name="Yang L."/>
            <person name="Zimmer A.D."/>
            <person name="Zhu Q."/>
            <person name="Mitros T."/>
            <person name="Hellsten U."/>
            <person name="Loque D."/>
            <person name="Otillar R."/>
            <person name="Salamov A."/>
            <person name="Schmutz J."/>
            <person name="Shapiro H."/>
            <person name="Lindquist E."/>
            <person name="Lucas S."/>
            <person name="Rokhsar D."/>
            <person name="Grigoriev I.V."/>
        </authorList>
    </citation>
    <scope>NUCLEOTIDE SEQUENCE [LARGE SCALE GENOMIC DNA]</scope>
</reference>